<evidence type="ECO:0000313" key="2">
    <source>
        <dbReference type="Proteomes" id="UP000242642"/>
    </source>
</evidence>
<keyword evidence="2" id="KW-1185">Reference proteome</keyword>
<organism evidence="1 2">
    <name type="scientific">Thorsellia anophelis DSM 18579</name>
    <dbReference type="NCBI Taxonomy" id="1123402"/>
    <lineage>
        <taxon>Bacteria</taxon>
        <taxon>Pseudomonadati</taxon>
        <taxon>Pseudomonadota</taxon>
        <taxon>Gammaproteobacteria</taxon>
        <taxon>Enterobacterales</taxon>
        <taxon>Thorselliaceae</taxon>
        <taxon>Thorsellia</taxon>
    </lineage>
</organism>
<gene>
    <name evidence="1" type="ORF">SAMN02583745_02878</name>
</gene>
<protein>
    <submittedName>
        <fullName evidence="1">Uncharacterized protein</fullName>
    </submittedName>
</protein>
<sequence>MDAMDSDRTIDKTSIPQMHLTGFGGTVARKTPEFIKNVLNKSN</sequence>
<proteinExistence type="predicted"/>
<accession>A0A1I0FSB3</accession>
<dbReference type="EMBL" id="FOHV01000047">
    <property type="protein sequence ID" value="SET61207.1"/>
    <property type="molecule type" value="Genomic_DNA"/>
</dbReference>
<dbReference type="AlphaFoldDB" id="A0A1I0FSB3"/>
<reference evidence="2" key="1">
    <citation type="submission" date="2016-10" db="EMBL/GenBank/DDBJ databases">
        <authorList>
            <person name="Varghese N."/>
            <person name="Submissions S."/>
        </authorList>
    </citation>
    <scope>NUCLEOTIDE SEQUENCE [LARGE SCALE GENOMIC DNA]</scope>
    <source>
        <strain evidence="2">DSM 18579</strain>
    </source>
</reference>
<dbReference type="Proteomes" id="UP000242642">
    <property type="component" value="Unassembled WGS sequence"/>
</dbReference>
<name>A0A1I0FSB3_9GAMM</name>
<dbReference type="STRING" id="1123402.SAMN02583745_02878"/>
<evidence type="ECO:0000313" key="1">
    <source>
        <dbReference type="EMBL" id="SET61207.1"/>
    </source>
</evidence>